<evidence type="ECO:0000313" key="2">
    <source>
        <dbReference type="EMBL" id="TGN14030.1"/>
    </source>
</evidence>
<evidence type="ECO:0000313" key="3">
    <source>
        <dbReference type="Proteomes" id="UP000298264"/>
    </source>
</evidence>
<keyword evidence="3" id="KW-1185">Reference proteome</keyword>
<dbReference type="Proteomes" id="UP000298264">
    <property type="component" value="Unassembled WGS sequence"/>
</dbReference>
<comment type="caution">
    <text evidence="2">The sequence shown here is derived from an EMBL/GenBank/DDBJ whole genome shotgun (WGS) entry which is preliminary data.</text>
</comment>
<dbReference type="EMBL" id="RQHV01000018">
    <property type="protein sequence ID" value="TGN14030.1"/>
    <property type="molecule type" value="Genomic_DNA"/>
</dbReference>
<feature type="region of interest" description="Disordered" evidence="1">
    <location>
        <begin position="23"/>
        <end position="50"/>
    </location>
</feature>
<organism evidence="2 3">
    <name type="scientific">Leptospira ilyithenensis</name>
    <dbReference type="NCBI Taxonomy" id="2484901"/>
    <lineage>
        <taxon>Bacteria</taxon>
        <taxon>Pseudomonadati</taxon>
        <taxon>Spirochaetota</taxon>
        <taxon>Spirochaetia</taxon>
        <taxon>Leptospirales</taxon>
        <taxon>Leptospiraceae</taxon>
        <taxon>Leptospira</taxon>
    </lineage>
</organism>
<sequence>MKGIKEYDIKTDKAALEERVKKINEHTSDPSKPHSTGKEIIPSNGVGTNEEVRYNVPKEGEDSDGNTLWKSYSYHSADNIHRFTDQPTLETFVTGATKWRELQVSEGGAPQPIFVNDFSMPGAGNSPFAGGHHQYASAIDVGIPGNNGAQASTFNSSNYDRNKTIQLIKVMGESVPEGYKLQVFFNDQNVINEFSGTNISVSYLDGHDTHVHFQLVKIKE</sequence>
<feature type="compositionally biased region" description="Basic and acidic residues" evidence="1">
    <location>
        <begin position="23"/>
        <end position="32"/>
    </location>
</feature>
<reference evidence="2" key="1">
    <citation type="journal article" date="2019" name="PLoS Negl. Trop. Dis.">
        <title>Revisiting the worldwide diversity of Leptospira species in the environment.</title>
        <authorList>
            <person name="Vincent A.T."/>
            <person name="Schiettekatte O."/>
            <person name="Bourhy P."/>
            <person name="Veyrier F.J."/>
            <person name="Picardeau M."/>
        </authorList>
    </citation>
    <scope>NUCLEOTIDE SEQUENCE [LARGE SCALE GENOMIC DNA]</scope>
    <source>
        <strain evidence="2">201400974</strain>
    </source>
</reference>
<dbReference type="OrthoDB" id="9763643at2"/>
<dbReference type="AlphaFoldDB" id="A0A4R9LS21"/>
<name>A0A4R9LS21_9LEPT</name>
<accession>A0A4R9LS21</accession>
<protein>
    <submittedName>
        <fullName evidence="2">Uncharacterized protein</fullName>
    </submittedName>
</protein>
<proteinExistence type="predicted"/>
<gene>
    <name evidence="2" type="ORF">EHS11_02895</name>
</gene>
<evidence type="ECO:0000256" key="1">
    <source>
        <dbReference type="SAM" id="MobiDB-lite"/>
    </source>
</evidence>